<feature type="compositionally biased region" description="Polar residues" evidence="1">
    <location>
        <begin position="59"/>
        <end position="79"/>
    </location>
</feature>
<proteinExistence type="predicted"/>
<sequence length="87" mass="9796">MVKVKGETLGCRLRDASSRWRFDKRACKGSIFALGRSIYYYIEKVTILGKICITFFSETGGESDTGDNQATDWSSTNEDQNIDDNDV</sequence>
<gene>
    <name evidence="2" type="ORF">TNIN_321771</name>
</gene>
<dbReference type="AlphaFoldDB" id="A0A8X6XTR0"/>
<evidence type="ECO:0000256" key="1">
    <source>
        <dbReference type="SAM" id="MobiDB-lite"/>
    </source>
</evidence>
<feature type="region of interest" description="Disordered" evidence="1">
    <location>
        <begin position="59"/>
        <end position="87"/>
    </location>
</feature>
<accession>A0A8X6XTR0</accession>
<dbReference type="Proteomes" id="UP000886998">
    <property type="component" value="Unassembled WGS sequence"/>
</dbReference>
<evidence type="ECO:0000313" key="2">
    <source>
        <dbReference type="EMBL" id="GFY59750.1"/>
    </source>
</evidence>
<reference evidence="2" key="1">
    <citation type="submission" date="2020-08" db="EMBL/GenBank/DDBJ databases">
        <title>Multicomponent nature underlies the extraordinary mechanical properties of spider dragline silk.</title>
        <authorList>
            <person name="Kono N."/>
            <person name="Nakamura H."/>
            <person name="Mori M."/>
            <person name="Yoshida Y."/>
            <person name="Ohtoshi R."/>
            <person name="Malay A.D."/>
            <person name="Moran D.A.P."/>
            <person name="Tomita M."/>
            <person name="Numata K."/>
            <person name="Arakawa K."/>
        </authorList>
    </citation>
    <scope>NUCLEOTIDE SEQUENCE</scope>
</reference>
<keyword evidence="3" id="KW-1185">Reference proteome</keyword>
<comment type="caution">
    <text evidence="2">The sequence shown here is derived from an EMBL/GenBank/DDBJ whole genome shotgun (WGS) entry which is preliminary data.</text>
</comment>
<organism evidence="2 3">
    <name type="scientific">Trichonephila inaurata madagascariensis</name>
    <dbReference type="NCBI Taxonomy" id="2747483"/>
    <lineage>
        <taxon>Eukaryota</taxon>
        <taxon>Metazoa</taxon>
        <taxon>Ecdysozoa</taxon>
        <taxon>Arthropoda</taxon>
        <taxon>Chelicerata</taxon>
        <taxon>Arachnida</taxon>
        <taxon>Araneae</taxon>
        <taxon>Araneomorphae</taxon>
        <taxon>Entelegynae</taxon>
        <taxon>Araneoidea</taxon>
        <taxon>Nephilidae</taxon>
        <taxon>Trichonephila</taxon>
        <taxon>Trichonephila inaurata</taxon>
    </lineage>
</organism>
<dbReference type="EMBL" id="BMAV01012785">
    <property type="protein sequence ID" value="GFY59750.1"/>
    <property type="molecule type" value="Genomic_DNA"/>
</dbReference>
<evidence type="ECO:0000313" key="3">
    <source>
        <dbReference type="Proteomes" id="UP000886998"/>
    </source>
</evidence>
<protein>
    <submittedName>
        <fullName evidence="2">Uncharacterized protein</fullName>
    </submittedName>
</protein>
<name>A0A8X6XTR0_9ARAC</name>